<feature type="chain" id="PRO_5016325410" description="Peptidase YpeB-like protein" evidence="2">
    <location>
        <begin position="29"/>
        <end position="108"/>
    </location>
</feature>
<evidence type="ECO:0008006" key="5">
    <source>
        <dbReference type="Google" id="ProtNLM"/>
    </source>
</evidence>
<keyword evidence="2" id="KW-0732">Signal</keyword>
<keyword evidence="4" id="KW-1185">Reference proteome</keyword>
<evidence type="ECO:0000256" key="2">
    <source>
        <dbReference type="SAM" id="SignalP"/>
    </source>
</evidence>
<evidence type="ECO:0000313" key="3">
    <source>
        <dbReference type="EMBL" id="PWK85810.1"/>
    </source>
</evidence>
<reference evidence="3 4" key="1">
    <citation type="submission" date="2018-05" db="EMBL/GenBank/DDBJ databases">
        <title>Genomic Encyclopedia of Type Strains, Phase IV (KMG-IV): sequencing the most valuable type-strain genomes for metagenomic binning, comparative biology and taxonomic classification.</title>
        <authorList>
            <person name="Goeker M."/>
        </authorList>
    </citation>
    <scope>NUCLEOTIDE SEQUENCE [LARGE SCALE GENOMIC DNA]</scope>
    <source>
        <strain evidence="3 4">DSM 14263</strain>
    </source>
</reference>
<feature type="region of interest" description="Disordered" evidence="1">
    <location>
        <begin position="86"/>
        <end position="108"/>
    </location>
</feature>
<name>A0A316HYI7_9GAMM</name>
<dbReference type="Proteomes" id="UP000245812">
    <property type="component" value="Unassembled WGS sequence"/>
</dbReference>
<evidence type="ECO:0000256" key="1">
    <source>
        <dbReference type="SAM" id="MobiDB-lite"/>
    </source>
</evidence>
<feature type="signal peptide" evidence="2">
    <location>
        <begin position="1"/>
        <end position="28"/>
    </location>
</feature>
<protein>
    <recommendedName>
        <fullName evidence="5">Peptidase YpeB-like protein</fullName>
    </recommendedName>
</protein>
<sequence length="108" mass="11167">MRNPGETHSMAKPLFLLCLLACAGAAAAAQQAPALSLEQAVSRVQHDTGGTILAADLQHRGKRVEYRIKVLTPDGHVRVLAVPADAAPAAADSTKTPPGNGAGNKEKH</sequence>
<dbReference type="AlphaFoldDB" id="A0A316HYI7"/>
<gene>
    <name evidence="3" type="ORF">C7456_108106</name>
</gene>
<dbReference type="EMBL" id="QGHC01000008">
    <property type="protein sequence ID" value="PWK85810.1"/>
    <property type="molecule type" value="Genomic_DNA"/>
</dbReference>
<evidence type="ECO:0000313" key="4">
    <source>
        <dbReference type="Proteomes" id="UP000245812"/>
    </source>
</evidence>
<comment type="caution">
    <text evidence="3">The sequence shown here is derived from an EMBL/GenBank/DDBJ whole genome shotgun (WGS) entry which is preliminary data.</text>
</comment>
<proteinExistence type="predicted"/>
<dbReference type="OrthoDB" id="5772157at2"/>
<accession>A0A316HYI7</accession>
<organism evidence="3 4">
    <name type="scientific">Fulvimonas soli</name>
    <dbReference type="NCBI Taxonomy" id="155197"/>
    <lineage>
        <taxon>Bacteria</taxon>
        <taxon>Pseudomonadati</taxon>
        <taxon>Pseudomonadota</taxon>
        <taxon>Gammaproteobacteria</taxon>
        <taxon>Lysobacterales</taxon>
        <taxon>Rhodanobacteraceae</taxon>
        <taxon>Fulvimonas</taxon>
    </lineage>
</organism>